<organism evidence="9 10">
    <name type="scientific">Cyberlindnera jadinii (strain ATCC 18201 / CBS 1600 / BCRC 20928 / JCM 3617 / NBRC 0987 / NRRL Y-1542)</name>
    <name type="common">Torula yeast</name>
    <name type="synonym">Candida utilis</name>
    <dbReference type="NCBI Taxonomy" id="983966"/>
    <lineage>
        <taxon>Eukaryota</taxon>
        <taxon>Fungi</taxon>
        <taxon>Dikarya</taxon>
        <taxon>Ascomycota</taxon>
        <taxon>Saccharomycotina</taxon>
        <taxon>Saccharomycetes</taxon>
        <taxon>Phaffomycetales</taxon>
        <taxon>Phaffomycetaceae</taxon>
        <taxon>Cyberlindnera</taxon>
    </lineage>
</organism>
<reference evidence="9 10" key="1">
    <citation type="journal article" date="2016" name="Proc. Natl. Acad. Sci. U.S.A.">
        <title>Comparative genomics of biotechnologically important yeasts.</title>
        <authorList>
            <person name="Riley R."/>
            <person name="Haridas S."/>
            <person name="Wolfe K.H."/>
            <person name="Lopes M.R."/>
            <person name="Hittinger C.T."/>
            <person name="Goeker M."/>
            <person name="Salamov A.A."/>
            <person name="Wisecaver J.H."/>
            <person name="Long T.M."/>
            <person name="Calvey C.H."/>
            <person name="Aerts A.L."/>
            <person name="Barry K.W."/>
            <person name="Choi C."/>
            <person name="Clum A."/>
            <person name="Coughlan A.Y."/>
            <person name="Deshpande S."/>
            <person name="Douglass A.P."/>
            <person name="Hanson S.J."/>
            <person name="Klenk H.-P."/>
            <person name="LaButti K.M."/>
            <person name="Lapidus A."/>
            <person name="Lindquist E.A."/>
            <person name="Lipzen A.M."/>
            <person name="Meier-Kolthoff J.P."/>
            <person name="Ohm R.A."/>
            <person name="Otillar R.P."/>
            <person name="Pangilinan J.L."/>
            <person name="Peng Y."/>
            <person name="Rokas A."/>
            <person name="Rosa C.A."/>
            <person name="Scheuner C."/>
            <person name="Sibirny A.A."/>
            <person name="Slot J.C."/>
            <person name="Stielow J.B."/>
            <person name="Sun H."/>
            <person name="Kurtzman C.P."/>
            <person name="Blackwell M."/>
            <person name="Grigoriev I.V."/>
            <person name="Jeffries T.W."/>
        </authorList>
    </citation>
    <scope>NUCLEOTIDE SEQUENCE [LARGE SCALE GENOMIC DNA]</scope>
    <source>
        <strain evidence="10">ATCC 18201 / CBS 1600 / BCRC 20928 / JCM 3617 / NBRC 0987 / NRRL Y-1542</strain>
    </source>
</reference>
<evidence type="ECO:0000256" key="4">
    <source>
        <dbReference type="ARBA" id="ARBA00022692"/>
    </source>
</evidence>
<keyword evidence="5" id="KW-0256">Endoplasmic reticulum</keyword>
<dbReference type="OrthoDB" id="369569at2759"/>
<evidence type="ECO:0000313" key="10">
    <source>
        <dbReference type="Proteomes" id="UP000094389"/>
    </source>
</evidence>
<proteinExistence type="inferred from homology"/>
<gene>
    <name evidence="9" type="ORF">CYBJADRAFT_150043</name>
</gene>
<dbReference type="PIRSF" id="PIRSF017207">
    <property type="entry name" value="UCP017207_TM-p85"/>
    <property type="match status" value="1"/>
</dbReference>
<dbReference type="EMBL" id="KV453929">
    <property type="protein sequence ID" value="ODV73851.1"/>
    <property type="molecule type" value="Genomic_DNA"/>
</dbReference>
<keyword evidence="6 8" id="KW-1133">Transmembrane helix</keyword>
<feature type="transmembrane region" description="Helical" evidence="8">
    <location>
        <begin position="117"/>
        <end position="137"/>
    </location>
</feature>
<dbReference type="Proteomes" id="UP000094389">
    <property type="component" value="Unassembled WGS sequence"/>
</dbReference>
<dbReference type="GeneID" id="30987732"/>
<evidence type="ECO:0000313" key="9">
    <source>
        <dbReference type="EMBL" id="ODV73851.1"/>
    </source>
</evidence>
<evidence type="ECO:0000256" key="2">
    <source>
        <dbReference type="ARBA" id="ARBA00007715"/>
    </source>
</evidence>
<evidence type="ECO:0000256" key="7">
    <source>
        <dbReference type="ARBA" id="ARBA00023136"/>
    </source>
</evidence>
<dbReference type="STRING" id="983966.A0A1E4S2X9"/>
<dbReference type="Pfam" id="PF06417">
    <property type="entry name" value="EMC4"/>
    <property type="match status" value="1"/>
</dbReference>
<keyword evidence="7 8" id="KW-0472">Membrane</keyword>
<dbReference type="AlphaFoldDB" id="A0A1E4S2X9"/>
<dbReference type="InterPro" id="IPR009445">
    <property type="entry name" value="TMEM85/Emc4"/>
</dbReference>
<evidence type="ECO:0000256" key="1">
    <source>
        <dbReference type="ARBA" id="ARBA00004477"/>
    </source>
</evidence>
<accession>A0A1E4S2X9</accession>
<protein>
    <recommendedName>
        <fullName evidence="3">ER membrane protein complex subunit 4</fullName>
    </recommendedName>
</protein>
<name>A0A1E4S2X9_CYBJN</name>
<dbReference type="OMA" id="QQTFKVI"/>
<keyword evidence="10" id="KW-1185">Reference proteome</keyword>
<evidence type="ECO:0000256" key="6">
    <source>
        <dbReference type="ARBA" id="ARBA00022989"/>
    </source>
</evidence>
<keyword evidence="4 8" id="KW-0812">Transmembrane</keyword>
<evidence type="ECO:0000256" key="5">
    <source>
        <dbReference type="ARBA" id="ARBA00022824"/>
    </source>
</evidence>
<evidence type="ECO:0000256" key="8">
    <source>
        <dbReference type="SAM" id="Phobius"/>
    </source>
</evidence>
<dbReference type="RefSeq" id="XP_020070890.1">
    <property type="nucleotide sequence ID" value="XM_020213336.1"/>
</dbReference>
<comment type="similarity">
    <text evidence="2">Belongs to the EMC4 family.</text>
</comment>
<sequence>MSWHKNLTDPITSKAVASVEAPLGFNDPVKAKSTAHTQPSQSQLEELKKKKIWDLAIGPGKQIPMNLFMSWMSGSSLQIIPITMTLMLFKNTINAILSTNSMFKPLETKNNSNDITLAKIVYFALNMVIIGIGLYKLDTMGLVPRKTGDWLSWEEQTIWSNVVV</sequence>
<dbReference type="PANTHER" id="PTHR19315">
    <property type="entry name" value="ER MEMBRANE PROTEIN COMPLEX SUBUNIT 4"/>
    <property type="match status" value="1"/>
</dbReference>
<comment type="subcellular location">
    <subcellularLocation>
        <location evidence="1">Endoplasmic reticulum membrane</location>
        <topology evidence="1">Multi-pass membrane protein</topology>
    </subcellularLocation>
</comment>
<dbReference type="GO" id="GO:0005789">
    <property type="term" value="C:endoplasmic reticulum membrane"/>
    <property type="evidence" value="ECO:0007669"/>
    <property type="project" value="UniProtKB-SubCell"/>
</dbReference>
<evidence type="ECO:0000256" key="3">
    <source>
        <dbReference type="ARBA" id="ARBA00020820"/>
    </source>
</evidence>